<evidence type="ECO:0000256" key="4">
    <source>
        <dbReference type="ARBA" id="ARBA00022692"/>
    </source>
</evidence>
<dbReference type="Proteomes" id="UP000709959">
    <property type="component" value="Unassembled WGS sequence"/>
</dbReference>
<protein>
    <submittedName>
        <fullName evidence="13">Cytochrome b N-terminal domain-containing protein</fullName>
    </submittedName>
</protein>
<keyword evidence="2" id="KW-0813">Transport</keyword>
<feature type="transmembrane region" description="Helical" evidence="10">
    <location>
        <begin position="213"/>
        <end position="236"/>
    </location>
</feature>
<evidence type="ECO:0000256" key="2">
    <source>
        <dbReference type="ARBA" id="ARBA00022448"/>
    </source>
</evidence>
<keyword evidence="4 10" id="KW-0812">Transmembrane</keyword>
<proteinExistence type="predicted"/>
<dbReference type="Pfam" id="PF00033">
    <property type="entry name" value="Cytochrome_B"/>
    <property type="match status" value="1"/>
</dbReference>
<keyword evidence="6" id="KW-0249">Electron transport</keyword>
<feature type="transmembrane region" description="Helical" evidence="10">
    <location>
        <begin position="150"/>
        <end position="170"/>
    </location>
</feature>
<evidence type="ECO:0000256" key="3">
    <source>
        <dbReference type="ARBA" id="ARBA00022617"/>
    </source>
</evidence>
<evidence type="ECO:0000256" key="10">
    <source>
        <dbReference type="SAM" id="Phobius"/>
    </source>
</evidence>
<dbReference type="InterPro" id="IPR027387">
    <property type="entry name" value="Cytb/b6-like_sf"/>
</dbReference>
<evidence type="ECO:0000256" key="6">
    <source>
        <dbReference type="ARBA" id="ARBA00022982"/>
    </source>
</evidence>
<evidence type="ECO:0000256" key="1">
    <source>
        <dbReference type="ARBA" id="ARBA00004141"/>
    </source>
</evidence>
<dbReference type="InterPro" id="IPR005798">
    <property type="entry name" value="Cyt_b/b6_C"/>
</dbReference>
<feature type="transmembrane region" description="Helical" evidence="10">
    <location>
        <begin position="66"/>
        <end position="91"/>
    </location>
</feature>
<evidence type="ECO:0000256" key="5">
    <source>
        <dbReference type="ARBA" id="ARBA00022723"/>
    </source>
</evidence>
<evidence type="ECO:0000256" key="7">
    <source>
        <dbReference type="ARBA" id="ARBA00022989"/>
    </source>
</evidence>
<feature type="domain" description="Cytochrome b/b6 N-terminal region profile" evidence="11">
    <location>
        <begin position="23"/>
        <end position="247"/>
    </location>
</feature>
<sequence>MSPATPPKSRFLAALLDFPKNVWSSIFRNPLPSNDLERSSTSFTNFFLHIHPVKVHKHSLKPTYTFGLGLISFFLFLILTVTGILLMFYYVPSTQQAYDRMLDLRGSVAFGTLLRNMHRWSAHGMVAVVFLHLCRVFLTGSYKKPREFNWVVGVILFLLTLFMSFTGYLLPWDQLAFWAITVGAAIAGYAPIIGKDIQFLLMGGTSVGQEALLRFYVLHVAVLPAILTLMIAIHFWRIRKDGGLSRPEDADPKITLEPMETASPVKASVLEPKKVYGFQGLVRGPLTKVGQIPDNTVFSWPNLFLAELFTFVVTLSAILVLSLLFNAPLEEPVNALHPPNPAKAPWYFLGLQEMVSYSAFWGGIGVPGIFVLLLLATPYLDRGPKGVGKWFSRDRLLANTIFITFVVANIIFVIIGTFFRGANWAFVTPW</sequence>
<name>A0A936F401_9BACT</name>
<gene>
    <name evidence="13" type="ORF">IPN91_12205</name>
</gene>
<evidence type="ECO:0000259" key="11">
    <source>
        <dbReference type="PROSITE" id="PS51002"/>
    </source>
</evidence>
<evidence type="ECO:0000256" key="9">
    <source>
        <dbReference type="ARBA" id="ARBA00023136"/>
    </source>
</evidence>
<organism evidence="13 14">
    <name type="scientific">Candidatus Geothrix odensensis</name>
    <dbReference type="NCBI Taxonomy" id="2954440"/>
    <lineage>
        <taxon>Bacteria</taxon>
        <taxon>Pseudomonadati</taxon>
        <taxon>Acidobacteriota</taxon>
        <taxon>Holophagae</taxon>
        <taxon>Holophagales</taxon>
        <taxon>Holophagaceae</taxon>
        <taxon>Geothrix</taxon>
    </lineage>
</organism>
<feature type="transmembrane region" description="Helical" evidence="10">
    <location>
        <begin position="120"/>
        <end position="138"/>
    </location>
</feature>
<dbReference type="SUPFAM" id="SSF81342">
    <property type="entry name" value="Transmembrane di-heme cytochromes"/>
    <property type="match status" value="1"/>
</dbReference>
<dbReference type="GO" id="GO:0009055">
    <property type="term" value="F:electron transfer activity"/>
    <property type="evidence" value="ECO:0007669"/>
    <property type="project" value="InterPro"/>
</dbReference>
<feature type="transmembrane region" description="Helical" evidence="10">
    <location>
        <begin position="396"/>
        <end position="419"/>
    </location>
</feature>
<comment type="subcellular location">
    <subcellularLocation>
        <location evidence="1">Membrane</location>
        <topology evidence="1">Multi-pass membrane protein</topology>
    </subcellularLocation>
</comment>
<keyword evidence="3" id="KW-0349">Heme</keyword>
<dbReference type="InterPro" id="IPR016174">
    <property type="entry name" value="Di-haem_cyt_TM"/>
</dbReference>
<dbReference type="InterPro" id="IPR036150">
    <property type="entry name" value="Cyt_b/b6_C_sf"/>
</dbReference>
<dbReference type="Gene3D" id="1.20.810.10">
    <property type="entry name" value="Cytochrome Bc1 Complex, Chain C"/>
    <property type="match status" value="1"/>
</dbReference>
<dbReference type="AlphaFoldDB" id="A0A936F401"/>
<keyword evidence="8" id="KW-0408">Iron</keyword>
<dbReference type="PROSITE" id="PS51003">
    <property type="entry name" value="CYTB_CTER"/>
    <property type="match status" value="1"/>
</dbReference>
<evidence type="ECO:0000256" key="8">
    <source>
        <dbReference type="ARBA" id="ARBA00023004"/>
    </source>
</evidence>
<comment type="caution">
    <text evidence="13">The sequence shown here is derived from an EMBL/GenBank/DDBJ whole genome shotgun (WGS) entry which is preliminary data.</text>
</comment>
<dbReference type="GO" id="GO:0016020">
    <property type="term" value="C:membrane"/>
    <property type="evidence" value="ECO:0007669"/>
    <property type="project" value="UniProtKB-SubCell"/>
</dbReference>
<keyword evidence="5" id="KW-0479">Metal-binding</keyword>
<dbReference type="InterPro" id="IPR005797">
    <property type="entry name" value="Cyt_b/b6_N"/>
</dbReference>
<dbReference type="GO" id="GO:0046872">
    <property type="term" value="F:metal ion binding"/>
    <property type="evidence" value="ECO:0007669"/>
    <property type="project" value="UniProtKB-KW"/>
</dbReference>
<evidence type="ECO:0000313" key="14">
    <source>
        <dbReference type="Proteomes" id="UP000709959"/>
    </source>
</evidence>
<dbReference type="EMBL" id="JADKCH010000017">
    <property type="protein sequence ID" value="MBK8573375.1"/>
    <property type="molecule type" value="Genomic_DNA"/>
</dbReference>
<feature type="transmembrane region" description="Helical" evidence="10">
    <location>
        <begin position="354"/>
        <end position="375"/>
    </location>
</feature>
<feature type="transmembrane region" description="Helical" evidence="10">
    <location>
        <begin position="175"/>
        <end position="193"/>
    </location>
</feature>
<keyword evidence="7 10" id="KW-1133">Transmembrane helix</keyword>
<feature type="transmembrane region" description="Helical" evidence="10">
    <location>
        <begin position="303"/>
        <end position="325"/>
    </location>
</feature>
<dbReference type="PROSITE" id="PS51002">
    <property type="entry name" value="CYTB_NTER"/>
    <property type="match status" value="1"/>
</dbReference>
<feature type="domain" description="Cytochrome b/b6 C-terminal region profile" evidence="12">
    <location>
        <begin position="284"/>
        <end position="430"/>
    </location>
</feature>
<dbReference type="SUPFAM" id="SSF81648">
    <property type="entry name" value="a domain/subunit of cytochrome bc1 complex (Ubiquinol-cytochrome c reductase)"/>
    <property type="match status" value="1"/>
</dbReference>
<accession>A0A936F401</accession>
<evidence type="ECO:0000259" key="12">
    <source>
        <dbReference type="PROSITE" id="PS51003"/>
    </source>
</evidence>
<dbReference type="GO" id="GO:0022904">
    <property type="term" value="P:respiratory electron transport chain"/>
    <property type="evidence" value="ECO:0007669"/>
    <property type="project" value="InterPro"/>
</dbReference>
<keyword evidence="9 10" id="KW-0472">Membrane</keyword>
<reference evidence="13 14" key="1">
    <citation type="submission" date="2020-10" db="EMBL/GenBank/DDBJ databases">
        <title>Connecting structure to function with the recovery of over 1000 high-quality activated sludge metagenome-assembled genomes encoding full-length rRNA genes using long-read sequencing.</title>
        <authorList>
            <person name="Singleton C.M."/>
            <person name="Petriglieri F."/>
            <person name="Kristensen J.M."/>
            <person name="Kirkegaard R.H."/>
            <person name="Michaelsen T.Y."/>
            <person name="Andersen M.H."/>
            <person name="Karst S.M."/>
            <person name="Dueholm M.S."/>
            <person name="Nielsen P.H."/>
            <person name="Albertsen M."/>
        </authorList>
    </citation>
    <scope>NUCLEOTIDE SEQUENCE [LARGE SCALE GENOMIC DNA]</scope>
    <source>
        <strain evidence="13">OdNE_18-Q3-R46-58_MAXAC.008</strain>
    </source>
</reference>
<dbReference type="GO" id="GO:0016491">
    <property type="term" value="F:oxidoreductase activity"/>
    <property type="evidence" value="ECO:0007669"/>
    <property type="project" value="InterPro"/>
</dbReference>
<dbReference type="PANTHER" id="PTHR19271">
    <property type="entry name" value="CYTOCHROME B"/>
    <property type="match status" value="1"/>
</dbReference>
<dbReference type="PANTHER" id="PTHR19271:SF16">
    <property type="entry name" value="CYTOCHROME B"/>
    <property type="match status" value="1"/>
</dbReference>
<evidence type="ECO:0000313" key="13">
    <source>
        <dbReference type="EMBL" id="MBK8573375.1"/>
    </source>
</evidence>